<feature type="compositionally biased region" description="Basic and acidic residues" evidence="1">
    <location>
        <begin position="265"/>
        <end position="296"/>
    </location>
</feature>
<feature type="compositionally biased region" description="Polar residues" evidence="1">
    <location>
        <begin position="157"/>
        <end position="167"/>
    </location>
</feature>
<feature type="compositionally biased region" description="Basic and acidic residues" evidence="1">
    <location>
        <begin position="43"/>
        <end position="53"/>
    </location>
</feature>
<feature type="compositionally biased region" description="Basic and acidic residues" evidence="1">
    <location>
        <begin position="398"/>
        <end position="414"/>
    </location>
</feature>
<feature type="region of interest" description="Disordered" evidence="1">
    <location>
        <begin position="494"/>
        <end position="537"/>
    </location>
</feature>
<feature type="compositionally biased region" description="Basic and acidic residues" evidence="1">
    <location>
        <begin position="12"/>
        <end position="36"/>
    </location>
</feature>
<dbReference type="GO" id="GO:0005634">
    <property type="term" value="C:nucleus"/>
    <property type="evidence" value="ECO:0007669"/>
    <property type="project" value="TreeGrafter"/>
</dbReference>
<comment type="caution">
    <text evidence="2">The sequence shown here is derived from an EMBL/GenBank/DDBJ whole genome shotgun (WGS) entry which is preliminary data.</text>
</comment>
<feature type="compositionally biased region" description="Low complexity" evidence="1">
    <location>
        <begin position="506"/>
        <end position="522"/>
    </location>
</feature>
<feature type="compositionally biased region" description="Basic and acidic residues" evidence="1">
    <location>
        <begin position="206"/>
        <end position="227"/>
    </location>
</feature>
<sequence length="537" mass="60929">MAESTICNEDLLSSKENHEIDTEDIKMNPKRSRDNMSEDESDDKCIKKPRQEINTEILHPNANNNNENKSIIAMDGTEKIQSNINNENDILEKKSIIQVPNEKKQSDISSEKCENMEIDENKESSKDKDSSLNNSNNFTEEGKPEDNENTDPELSIKSISNNNTLESAENEEKMKFRQNTNVIEDNIKDSEVETNVLESKLSGNSEMHDSEKTENEEIKLLKSSKSDNDEDDNSNNFKNVGEKKLIRKNKLSGQNLKKIAKNSKGKNEEKSSQDGKHNQDDSNIDDKSSSSEKCESSTDNDSDDGLKYEDCNQTKKTKSKLNVSRKKAAIKLSETKNNSHDVRIKKKMNSSDDETDDTDNDNEDAPLKNKINKNDIDKKKSTKTTSHSEESNDDDTNDEKNLKKGETKKKNSKFDDEVARLKKYIHAAGIKVKKYDDLWSNCKSNKQKIDRLKLLLEENGISGRPTLQKCEMAKAKREQDREIAELDTKNIISEARVTRSMKNASKKSSSTSSSSQSSSSDQQKIRKRIQIVDSDSE</sequence>
<proteinExistence type="predicted"/>
<feature type="compositionally biased region" description="Polar residues" evidence="1">
    <location>
        <begin position="79"/>
        <end position="88"/>
    </location>
</feature>
<feature type="compositionally biased region" description="Basic and acidic residues" evidence="1">
    <location>
        <begin position="90"/>
        <end position="130"/>
    </location>
</feature>
<name>A0AA39FR37_MICHY</name>
<feature type="region of interest" description="Disordered" evidence="1">
    <location>
        <begin position="1"/>
        <end position="414"/>
    </location>
</feature>
<reference evidence="2" key="2">
    <citation type="submission" date="2023-03" db="EMBL/GenBank/DDBJ databases">
        <authorList>
            <person name="Inwood S.N."/>
            <person name="Skelly J.G."/>
            <person name="Guhlin J."/>
            <person name="Harrop T.W.R."/>
            <person name="Goldson S.G."/>
            <person name="Dearden P.K."/>
        </authorList>
    </citation>
    <scope>NUCLEOTIDE SEQUENCE</scope>
    <source>
        <strain evidence="2">Lincoln</strain>
        <tissue evidence="2">Whole body</tissue>
    </source>
</reference>
<dbReference type="PANTHER" id="PTHR15410:SF2">
    <property type="entry name" value="HIRA-INTERACTING PROTEIN 3"/>
    <property type="match status" value="1"/>
</dbReference>
<gene>
    <name evidence="2" type="ORF">PV327_011045</name>
</gene>
<feature type="compositionally biased region" description="Basic residues" evidence="1">
    <location>
        <begin position="315"/>
        <end position="329"/>
    </location>
</feature>
<dbReference type="PANTHER" id="PTHR15410">
    <property type="entry name" value="HIRA-INTERACTING PROTEIN 3"/>
    <property type="match status" value="1"/>
</dbReference>
<evidence type="ECO:0008006" key="4">
    <source>
        <dbReference type="Google" id="ProtNLM"/>
    </source>
</evidence>
<organism evidence="2 3">
    <name type="scientific">Microctonus hyperodae</name>
    <name type="common">Parasitoid wasp</name>
    <dbReference type="NCBI Taxonomy" id="165561"/>
    <lineage>
        <taxon>Eukaryota</taxon>
        <taxon>Metazoa</taxon>
        <taxon>Ecdysozoa</taxon>
        <taxon>Arthropoda</taxon>
        <taxon>Hexapoda</taxon>
        <taxon>Insecta</taxon>
        <taxon>Pterygota</taxon>
        <taxon>Neoptera</taxon>
        <taxon>Endopterygota</taxon>
        <taxon>Hymenoptera</taxon>
        <taxon>Apocrita</taxon>
        <taxon>Ichneumonoidea</taxon>
        <taxon>Braconidae</taxon>
        <taxon>Euphorinae</taxon>
        <taxon>Microctonus</taxon>
    </lineage>
</organism>
<dbReference type="Proteomes" id="UP001168972">
    <property type="component" value="Unassembled WGS sequence"/>
</dbReference>
<feature type="compositionally biased region" description="Basic and acidic residues" evidence="1">
    <location>
        <begin position="333"/>
        <end position="342"/>
    </location>
</feature>
<accession>A0AA39FR37</accession>
<feature type="compositionally biased region" description="Acidic residues" evidence="1">
    <location>
        <begin position="351"/>
        <end position="364"/>
    </location>
</feature>
<feature type="compositionally biased region" description="Basic and acidic residues" evidence="1">
    <location>
        <begin position="304"/>
        <end position="313"/>
    </location>
</feature>
<evidence type="ECO:0000256" key="1">
    <source>
        <dbReference type="SAM" id="MobiDB-lite"/>
    </source>
</evidence>
<protein>
    <recommendedName>
        <fullName evidence="4">HIRA-interacting protein 3</fullName>
    </recommendedName>
</protein>
<dbReference type="AlphaFoldDB" id="A0AA39FR37"/>
<keyword evidence="3" id="KW-1185">Reference proteome</keyword>
<evidence type="ECO:0000313" key="2">
    <source>
        <dbReference type="EMBL" id="KAK0174272.1"/>
    </source>
</evidence>
<dbReference type="EMBL" id="JAQQBR010000049">
    <property type="protein sequence ID" value="KAK0174272.1"/>
    <property type="molecule type" value="Genomic_DNA"/>
</dbReference>
<dbReference type="InterPro" id="IPR037647">
    <property type="entry name" value="HIRIP3"/>
</dbReference>
<reference evidence="2" key="1">
    <citation type="journal article" date="2023" name="bioRxiv">
        <title>Scaffold-level genome assemblies of two parasitoid biocontrol wasps reveal the parthenogenesis mechanism and an associated novel virus.</title>
        <authorList>
            <person name="Inwood S."/>
            <person name="Skelly J."/>
            <person name="Guhlin J."/>
            <person name="Harrop T."/>
            <person name="Goldson S."/>
            <person name="Dearden P."/>
        </authorList>
    </citation>
    <scope>NUCLEOTIDE SEQUENCE</scope>
    <source>
        <strain evidence="2">Lincoln</strain>
        <tissue evidence="2">Whole body</tissue>
    </source>
</reference>
<evidence type="ECO:0000313" key="3">
    <source>
        <dbReference type="Proteomes" id="UP001168972"/>
    </source>
</evidence>